<dbReference type="Proteomes" id="UP000078486">
    <property type="component" value="Unassembled WGS sequence"/>
</dbReference>
<dbReference type="STRING" id="1184151.AW736_11995"/>
<dbReference type="OrthoDB" id="1414356at2"/>
<gene>
    <name evidence="1" type="ORF">AW736_11995</name>
</gene>
<accession>A0A178IKQ3</accession>
<name>A0A178IKQ3_9BACT</name>
<dbReference type="EMBL" id="LRRQ01000081">
    <property type="protein sequence ID" value="OAM89696.1"/>
    <property type="molecule type" value="Genomic_DNA"/>
</dbReference>
<proteinExistence type="predicted"/>
<organism evidence="1 2">
    <name type="scientific">Termitidicoccus mucosus</name>
    <dbReference type="NCBI Taxonomy" id="1184151"/>
    <lineage>
        <taxon>Bacteria</taxon>
        <taxon>Pseudomonadati</taxon>
        <taxon>Verrucomicrobiota</taxon>
        <taxon>Opitutia</taxon>
        <taxon>Opitutales</taxon>
        <taxon>Opitutaceae</taxon>
        <taxon>Termitidicoccus</taxon>
    </lineage>
</organism>
<comment type="caution">
    <text evidence="1">The sequence shown here is derived from an EMBL/GenBank/DDBJ whole genome shotgun (WGS) entry which is preliminary data.</text>
</comment>
<dbReference type="Gene3D" id="2.30.320.10">
    <property type="entry name" value="YwqG-like"/>
    <property type="match status" value="1"/>
</dbReference>
<evidence type="ECO:0000313" key="1">
    <source>
        <dbReference type="EMBL" id="OAM89696.1"/>
    </source>
</evidence>
<reference evidence="1 2" key="1">
    <citation type="submission" date="2016-01" db="EMBL/GenBank/DDBJ databases">
        <title>High potential of lignocellulose degradation of a new Verrucomicrobia species.</title>
        <authorList>
            <person name="Wang Y."/>
            <person name="Shi Y."/>
            <person name="Qiu Z."/>
            <person name="Liu S."/>
            <person name="Yang H."/>
        </authorList>
    </citation>
    <scope>NUCLEOTIDE SEQUENCE [LARGE SCALE GENOMIC DNA]</scope>
    <source>
        <strain evidence="1 2">TSB47</strain>
    </source>
</reference>
<protein>
    <submittedName>
        <fullName evidence="1">Uncharacterized protein</fullName>
    </submittedName>
</protein>
<dbReference type="RefSeq" id="WP_084442196.1">
    <property type="nucleotide sequence ID" value="NZ_CP109796.1"/>
</dbReference>
<evidence type="ECO:0000313" key="2">
    <source>
        <dbReference type="Proteomes" id="UP000078486"/>
    </source>
</evidence>
<sequence length="96" mass="10586">MQPLPEIPLIANPITPEAKQAVGFKWSDAGGRHKIGGCPDWIQKKEIPTCEACAKEMRFYGQLDSVGDALCIADCGRIYVFVCFDCHQSKSIIQSN</sequence>
<keyword evidence="2" id="KW-1185">Reference proteome</keyword>
<dbReference type="AlphaFoldDB" id="A0A178IKQ3"/>